<comment type="function">
    <text evidence="6">The RuvA-RuvB-RuvC complex processes Holliday junction (HJ) DNA during genetic recombination and DNA repair, while the RuvA-RuvB complex plays an important role in the rescue of blocked DNA replication forks via replication fork reversal (RFR). RuvA specifically binds to HJ cruciform DNA, conferring on it an open structure. The RuvB hexamer acts as an ATP-dependent pump, pulling dsDNA into and through the RuvAB complex. HJ branch migration allows RuvC to scan DNA until it finds its consensus sequence, where it cleaves and resolves the cruciform DNA.</text>
</comment>
<keyword evidence="5 6" id="KW-0234">DNA repair</keyword>
<dbReference type="Gene3D" id="2.40.50.140">
    <property type="entry name" value="Nucleic acid-binding proteins"/>
    <property type="match status" value="1"/>
</dbReference>
<comment type="subunit">
    <text evidence="6">Homotetramer. Forms an RuvA(8)-RuvB(12)-Holliday junction (HJ) complex. HJ DNA is sandwiched between 2 RuvA tetramers; dsDNA enters through RuvA and exits via RuvB. An RuvB hexamer assembles on each DNA strand where it exits the tetramer. Each RuvB hexamer is contacted by two RuvA subunits (via domain III) on 2 adjacent RuvB subunits; this complex drives branch migration. In the full resolvosome a probable DNA-RuvA(4)-RuvB(12)-RuvC(2) complex forms which resolves the HJ.</text>
</comment>
<keyword evidence="4 6" id="KW-0233">DNA recombination</keyword>
<name>A0ABV1AZL9_9FIRM</name>
<comment type="similarity">
    <text evidence="6">Belongs to the RuvA family.</text>
</comment>
<dbReference type="Pfam" id="PF01330">
    <property type="entry name" value="RuvA_N"/>
    <property type="match status" value="1"/>
</dbReference>
<feature type="region of interest" description="Domain I" evidence="6">
    <location>
        <begin position="1"/>
        <end position="64"/>
    </location>
</feature>
<dbReference type="Gene3D" id="1.10.8.10">
    <property type="entry name" value="DNA helicase RuvA subunit, C-terminal domain"/>
    <property type="match status" value="1"/>
</dbReference>
<protein>
    <recommendedName>
        <fullName evidence="6">Holliday junction branch migration complex subunit RuvA</fullName>
    </recommendedName>
</protein>
<dbReference type="GO" id="GO:0016787">
    <property type="term" value="F:hydrolase activity"/>
    <property type="evidence" value="ECO:0007669"/>
    <property type="project" value="UniProtKB-KW"/>
</dbReference>
<dbReference type="InterPro" id="IPR003583">
    <property type="entry name" value="Hlx-hairpin-Hlx_DNA-bd_motif"/>
</dbReference>
<dbReference type="Proteomes" id="UP001469749">
    <property type="component" value="Unassembled WGS sequence"/>
</dbReference>
<dbReference type="NCBIfam" id="TIGR00084">
    <property type="entry name" value="ruvA"/>
    <property type="match status" value="1"/>
</dbReference>
<dbReference type="GO" id="GO:0003678">
    <property type="term" value="F:DNA helicase activity"/>
    <property type="evidence" value="ECO:0007669"/>
    <property type="project" value="UniProtKB-EC"/>
</dbReference>
<evidence type="ECO:0000313" key="9">
    <source>
        <dbReference type="Proteomes" id="UP001469749"/>
    </source>
</evidence>
<dbReference type="InterPro" id="IPR012340">
    <property type="entry name" value="NA-bd_OB-fold"/>
</dbReference>
<feature type="region of interest" description="Domain III" evidence="6">
    <location>
        <begin position="154"/>
        <end position="205"/>
    </location>
</feature>
<dbReference type="InterPro" id="IPR036267">
    <property type="entry name" value="RuvA_C_sf"/>
</dbReference>
<dbReference type="SUPFAM" id="SSF47781">
    <property type="entry name" value="RuvA domain 2-like"/>
    <property type="match status" value="1"/>
</dbReference>
<dbReference type="Pfam" id="PF14520">
    <property type="entry name" value="HHH_5"/>
    <property type="match status" value="1"/>
</dbReference>
<dbReference type="RefSeq" id="WP_349083264.1">
    <property type="nucleotide sequence ID" value="NZ_JBBMEK010000002.1"/>
</dbReference>
<evidence type="ECO:0000259" key="7">
    <source>
        <dbReference type="SMART" id="SM00278"/>
    </source>
</evidence>
<dbReference type="Gene3D" id="1.10.150.20">
    <property type="entry name" value="5' to 3' exonuclease, C-terminal subdomain"/>
    <property type="match status" value="1"/>
</dbReference>
<dbReference type="Pfam" id="PF07499">
    <property type="entry name" value="RuvA_C"/>
    <property type="match status" value="1"/>
</dbReference>
<evidence type="ECO:0000256" key="3">
    <source>
        <dbReference type="ARBA" id="ARBA00023125"/>
    </source>
</evidence>
<dbReference type="SUPFAM" id="SSF46929">
    <property type="entry name" value="DNA helicase RuvA subunit, C-terminal domain"/>
    <property type="match status" value="1"/>
</dbReference>
<dbReference type="InterPro" id="IPR010994">
    <property type="entry name" value="RuvA_2-like"/>
</dbReference>
<comment type="caution">
    <text evidence="6">Lacks conserved residue(s) required for the propagation of feature annotation.</text>
</comment>
<dbReference type="EMBL" id="JBBMEK010000002">
    <property type="protein sequence ID" value="MEQ2363549.1"/>
    <property type="molecule type" value="Genomic_DNA"/>
</dbReference>
<accession>A0ABV1AZL9</accession>
<comment type="subcellular location">
    <subcellularLocation>
        <location evidence="6">Cytoplasm</location>
    </subcellularLocation>
</comment>
<evidence type="ECO:0000256" key="1">
    <source>
        <dbReference type="ARBA" id="ARBA00022490"/>
    </source>
</evidence>
<gene>
    <name evidence="6 8" type="primary">ruvA</name>
    <name evidence="8" type="ORF">WMO25_00390</name>
</gene>
<organism evidence="8 9">
    <name type="scientific">Coprococcus intestinihominis</name>
    <dbReference type="NCBI Taxonomy" id="3133154"/>
    <lineage>
        <taxon>Bacteria</taxon>
        <taxon>Bacillati</taxon>
        <taxon>Bacillota</taxon>
        <taxon>Clostridia</taxon>
        <taxon>Lachnospirales</taxon>
        <taxon>Lachnospiraceae</taxon>
        <taxon>Coprococcus</taxon>
    </lineage>
</organism>
<dbReference type="InterPro" id="IPR000085">
    <property type="entry name" value="RuvA"/>
</dbReference>
<feature type="domain" description="Helix-hairpin-helix DNA-binding motif class 1" evidence="7">
    <location>
        <begin position="108"/>
        <end position="127"/>
    </location>
</feature>
<evidence type="ECO:0000313" key="8">
    <source>
        <dbReference type="EMBL" id="MEQ2363549.1"/>
    </source>
</evidence>
<dbReference type="CDD" id="cd14332">
    <property type="entry name" value="UBA_RuvA_C"/>
    <property type="match status" value="1"/>
</dbReference>
<keyword evidence="9" id="KW-1185">Reference proteome</keyword>
<dbReference type="InterPro" id="IPR011114">
    <property type="entry name" value="RuvA_C"/>
</dbReference>
<dbReference type="HAMAP" id="MF_00031">
    <property type="entry name" value="DNA_HJ_migration_RuvA"/>
    <property type="match status" value="1"/>
</dbReference>
<dbReference type="SUPFAM" id="SSF50249">
    <property type="entry name" value="Nucleic acid-binding proteins"/>
    <property type="match status" value="1"/>
</dbReference>
<evidence type="ECO:0000256" key="4">
    <source>
        <dbReference type="ARBA" id="ARBA00023172"/>
    </source>
</evidence>
<evidence type="ECO:0000256" key="5">
    <source>
        <dbReference type="ARBA" id="ARBA00023204"/>
    </source>
</evidence>
<evidence type="ECO:0000256" key="6">
    <source>
        <dbReference type="HAMAP-Rule" id="MF_00031"/>
    </source>
</evidence>
<comment type="domain">
    <text evidence="6">Has three domains with a flexible linker between the domains II and III and assumes an 'L' shape. Domain III is highly mobile and contacts RuvB.</text>
</comment>
<keyword evidence="3 6" id="KW-0238">DNA-binding</keyword>
<comment type="caution">
    <text evidence="8">The sequence shown here is derived from an EMBL/GenBank/DDBJ whole genome shotgun (WGS) entry which is preliminary data.</text>
</comment>
<proteinExistence type="inferred from homology"/>
<dbReference type="SMART" id="SM00278">
    <property type="entry name" value="HhH1"/>
    <property type="match status" value="2"/>
</dbReference>
<dbReference type="InterPro" id="IPR013849">
    <property type="entry name" value="DNA_helicase_Holl-junc_RuvA_I"/>
</dbReference>
<keyword evidence="8" id="KW-0378">Hydrolase</keyword>
<reference evidence="8 9" key="1">
    <citation type="submission" date="2024-03" db="EMBL/GenBank/DDBJ databases">
        <title>Human intestinal bacterial collection.</title>
        <authorList>
            <person name="Pauvert C."/>
            <person name="Hitch T.C.A."/>
            <person name="Clavel T."/>
        </authorList>
    </citation>
    <scope>NUCLEOTIDE SEQUENCE [LARGE SCALE GENOMIC DNA]</scope>
    <source>
        <strain evidence="8 9">CLA-AA-H190</strain>
    </source>
</reference>
<sequence>MIAFIQGELCDAGQDTIVVACHGIGYEIQIPVSVAQVLPDPGNVVKIYTYTYVREDALGLFGFLTKDDLKIFKLLITVNGVGPKAALAILSAMTADELRFAILAEDAKAIAKAPGIGPKTAKRMIIELKDKLNLESMIEGHGDAEMSLSDPGDAAANVRDEVIMALTALGYGNTEAVRAVRAVSGADEMDSETLLKQALKKIMIF</sequence>
<keyword evidence="2 6" id="KW-0227">DNA damage</keyword>
<feature type="domain" description="Helix-hairpin-helix DNA-binding motif class 1" evidence="7">
    <location>
        <begin position="73"/>
        <end position="92"/>
    </location>
</feature>
<evidence type="ECO:0000256" key="2">
    <source>
        <dbReference type="ARBA" id="ARBA00022763"/>
    </source>
</evidence>
<keyword evidence="1 6" id="KW-0963">Cytoplasm</keyword>